<keyword evidence="3" id="KW-1185">Reference proteome</keyword>
<dbReference type="Gene3D" id="2.60.120.200">
    <property type="match status" value="1"/>
</dbReference>
<dbReference type="SUPFAM" id="SSF50939">
    <property type="entry name" value="Sialidases"/>
    <property type="match status" value="1"/>
</dbReference>
<reference evidence="2 3" key="1">
    <citation type="journal article" date="2012" name="BMC Genomics">
        <title>Comparative genomic analysis of human infective Trypanosoma cruzi lineages with the bat-restricted subspecies T. cruzi marinkellei.</title>
        <authorList>
            <person name="Franzen O."/>
            <person name="Talavera-Lopez C."/>
            <person name="Ochaya S."/>
            <person name="Butler C.E."/>
            <person name="Messenger L.A."/>
            <person name="Lewis M.D."/>
            <person name="Llewellyn M.S."/>
            <person name="Marinkelle C.J."/>
            <person name="Tyler K.M."/>
            <person name="Miles M.A."/>
            <person name="Andersson B."/>
        </authorList>
    </citation>
    <scope>NUCLEOTIDE SEQUENCE [LARGE SCALE GENOMIC DNA]</scope>
    <source>
        <strain evidence="2 3">B7</strain>
    </source>
</reference>
<sequence length="185" mass="20053">MVSVRLTAQLQRVKEVLATWKEVDERVSKLCTTLLAAKVTSTGDACSAERVTSGLVGFLSGNFSGNTWRDEYLGVNATVKENGGAQKADNGMKFTGRGAGAEWPVGRQGENQPYHFANYNFTLVATVSIEGVPKSGSVPLIGATLNVSEGENKLMELSYNNEKNWQFSCGGQNDREVQQHFGGRE</sequence>
<name>K2MPC4_TRYCR</name>
<dbReference type="InterPro" id="IPR055239">
    <property type="entry name" value="TS_C"/>
</dbReference>
<dbReference type="Pfam" id="PF22925">
    <property type="entry name" value="TS_C"/>
    <property type="match status" value="1"/>
</dbReference>
<dbReference type="SUPFAM" id="SSF49899">
    <property type="entry name" value="Concanavalin A-like lectins/glucanases"/>
    <property type="match status" value="1"/>
</dbReference>
<organism evidence="2 3">
    <name type="scientific">Trypanosoma cruzi marinkellei</name>
    <dbReference type="NCBI Taxonomy" id="85056"/>
    <lineage>
        <taxon>Eukaryota</taxon>
        <taxon>Discoba</taxon>
        <taxon>Euglenozoa</taxon>
        <taxon>Kinetoplastea</taxon>
        <taxon>Metakinetoplastina</taxon>
        <taxon>Trypanosomatida</taxon>
        <taxon>Trypanosomatidae</taxon>
        <taxon>Trypanosoma</taxon>
        <taxon>Schizotrypanum</taxon>
    </lineage>
</organism>
<proteinExistence type="predicted"/>
<gene>
    <name evidence="2" type="ORF">MOQ_008770</name>
</gene>
<protein>
    <submittedName>
        <fullName evidence="2">Trans-sialidase, putative</fullName>
    </submittedName>
</protein>
<comment type="caution">
    <text evidence="2">The sequence shown here is derived from an EMBL/GenBank/DDBJ whole genome shotgun (WGS) entry which is preliminary data.</text>
</comment>
<dbReference type="Proteomes" id="UP000007350">
    <property type="component" value="Unassembled WGS sequence"/>
</dbReference>
<feature type="non-terminal residue" evidence="2">
    <location>
        <position position="185"/>
    </location>
</feature>
<dbReference type="GO" id="GO:0004308">
    <property type="term" value="F:exo-alpha-sialidase activity"/>
    <property type="evidence" value="ECO:0007669"/>
    <property type="project" value="InterPro"/>
</dbReference>
<dbReference type="InterPro" id="IPR036278">
    <property type="entry name" value="Sialidase_sf"/>
</dbReference>
<dbReference type="EMBL" id="AHKC01018019">
    <property type="protein sequence ID" value="EKF27504.1"/>
    <property type="molecule type" value="Genomic_DNA"/>
</dbReference>
<dbReference type="InterPro" id="IPR013320">
    <property type="entry name" value="ConA-like_dom_sf"/>
</dbReference>
<dbReference type="InterPro" id="IPR008377">
    <property type="entry name" value="Sialidase_trypan"/>
</dbReference>
<evidence type="ECO:0000259" key="1">
    <source>
        <dbReference type="Pfam" id="PF22925"/>
    </source>
</evidence>
<dbReference type="PRINTS" id="PR01803">
    <property type="entry name" value="TCSIALIDASE"/>
</dbReference>
<evidence type="ECO:0000313" key="2">
    <source>
        <dbReference type="EMBL" id="EKF27504.1"/>
    </source>
</evidence>
<evidence type="ECO:0000313" key="3">
    <source>
        <dbReference type="Proteomes" id="UP000007350"/>
    </source>
</evidence>
<dbReference type="OrthoDB" id="10437899at2759"/>
<dbReference type="AlphaFoldDB" id="K2MPC4"/>
<feature type="domain" description="Trans-sialidase C-terminal" evidence="1">
    <location>
        <begin position="52"/>
        <end position="178"/>
    </location>
</feature>
<accession>K2MPC4</accession>
<dbReference type="Gene3D" id="2.120.10.10">
    <property type="match status" value="1"/>
</dbReference>